<dbReference type="PANTHER" id="PTHR13234">
    <property type="entry name" value="GAMMA-INTERFERON INDUCIBLE LYSOSOMAL THIOL REDUCTASE GILT"/>
    <property type="match status" value="1"/>
</dbReference>
<reference evidence="6" key="1">
    <citation type="submission" date="2023-10" db="EMBL/GenBank/DDBJ databases">
        <authorList>
            <person name="Chen Y."/>
            <person name="Shah S."/>
            <person name="Dougan E. K."/>
            <person name="Thang M."/>
            <person name="Chan C."/>
        </authorList>
    </citation>
    <scope>NUCLEOTIDE SEQUENCE [LARGE SCALE GENOMIC DNA]</scope>
</reference>
<evidence type="ECO:0000313" key="7">
    <source>
        <dbReference type="EMBL" id="CAK0904797.1"/>
    </source>
</evidence>
<name>A0ABN9W8L3_9DINO</name>
<keyword evidence="4" id="KW-0732">Signal</keyword>
<evidence type="ECO:0000313" key="8">
    <source>
        <dbReference type="Proteomes" id="UP001189429"/>
    </source>
</evidence>
<comment type="caution">
    <text evidence="6">The sequence shown here is derived from an EMBL/GenBank/DDBJ whole genome shotgun (WGS) entry which is preliminary data.</text>
</comment>
<dbReference type="PANTHER" id="PTHR13234:SF8">
    <property type="entry name" value="GAMMA-INTERFERON-INDUCIBLE LYSOSOMAL THIOL REDUCTASE"/>
    <property type="match status" value="1"/>
</dbReference>
<evidence type="ECO:0000256" key="3">
    <source>
        <dbReference type="ARBA" id="ARBA00022525"/>
    </source>
</evidence>
<comment type="similarity">
    <text evidence="2">Belongs to the GILT family.</text>
</comment>
<sequence length="223" mass="24636">MNIDLNPLGNAFYAVPECNNAKTGNESVPACGGAGGYDAGMRKCFNQRCGPGVAVADRSENCYRGSLIFQHGFKEAWFTRYFACAKHASSTKNWENYGQFVLCMERNYTTTEGGDLFETLIETCAESSNINFAEIDKCYKSGGGEEAFELEARNIPEHDGVPWIIVNGVVQPESYDENALLTAVQDAMGNSSKLLDAPRLAAIQQDHELLGARREERRRHITC</sequence>
<keyword evidence="3" id="KW-0964">Secreted</keyword>
<evidence type="ECO:0000256" key="1">
    <source>
        <dbReference type="ARBA" id="ARBA00004613"/>
    </source>
</evidence>
<proteinExistence type="inferred from homology"/>
<evidence type="ECO:0000256" key="5">
    <source>
        <dbReference type="ARBA" id="ARBA00023180"/>
    </source>
</evidence>
<evidence type="ECO:0000256" key="4">
    <source>
        <dbReference type="ARBA" id="ARBA00022729"/>
    </source>
</evidence>
<dbReference type="Proteomes" id="UP001189429">
    <property type="component" value="Unassembled WGS sequence"/>
</dbReference>
<keyword evidence="5" id="KW-0325">Glycoprotein</keyword>
<evidence type="ECO:0000256" key="2">
    <source>
        <dbReference type="ARBA" id="ARBA00005679"/>
    </source>
</evidence>
<comment type="subcellular location">
    <subcellularLocation>
        <location evidence="1">Secreted</location>
    </subcellularLocation>
</comment>
<dbReference type="InterPro" id="IPR004911">
    <property type="entry name" value="Interferon-induced_GILT"/>
</dbReference>
<accession>A0ABN9W8L3</accession>
<protein>
    <submittedName>
        <fullName evidence="6">Uncharacterized protein</fullName>
    </submittedName>
</protein>
<organism evidence="6 8">
    <name type="scientific">Prorocentrum cordatum</name>
    <dbReference type="NCBI Taxonomy" id="2364126"/>
    <lineage>
        <taxon>Eukaryota</taxon>
        <taxon>Sar</taxon>
        <taxon>Alveolata</taxon>
        <taxon>Dinophyceae</taxon>
        <taxon>Prorocentrales</taxon>
        <taxon>Prorocentraceae</taxon>
        <taxon>Prorocentrum</taxon>
    </lineage>
</organism>
<dbReference type="EMBL" id="CAUYUJ010018213">
    <property type="protein sequence ID" value="CAK0881641.1"/>
    <property type="molecule type" value="Genomic_DNA"/>
</dbReference>
<dbReference type="EMBL" id="CAUYUJ010021463">
    <property type="protein sequence ID" value="CAK0904797.1"/>
    <property type="molecule type" value="Genomic_DNA"/>
</dbReference>
<evidence type="ECO:0000313" key="6">
    <source>
        <dbReference type="EMBL" id="CAK0881641.1"/>
    </source>
</evidence>
<keyword evidence="8" id="KW-1185">Reference proteome</keyword>
<gene>
    <name evidence="6" type="ORF">PCOR1329_LOCUS64422</name>
    <name evidence="7" type="ORF">PCOR1329_LOCUS80722</name>
</gene>